<dbReference type="CDD" id="cd06225">
    <property type="entry name" value="HAMP"/>
    <property type="match status" value="1"/>
</dbReference>
<comment type="subcellular location">
    <subcellularLocation>
        <location evidence="2">Membrane</location>
    </subcellularLocation>
</comment>
<keyword evidence="15" id="KW-1185">Reference proteome</keyword>
<evidence type="ECO:0000256" key="9">
    <source>
        <dbReference type="ARBA" id="ARBA00023012"/>
    </source>
</evidence>
<dbReference type="RefSeq" id="WP_208005539.1">
    <property type="nucleotide sequence ID" value="NZ_JAGDFX010000008.1"/>
</dbReference>
<dbReference type="Proteomes" id="UP000664882">
    <property type="component" value="Unassembled WGS sequence"/>
</dbReference>
<evidence type="ECO:0000259" key="13">
    <source>
        <dbReference type="PROSITE" id="PS50885"/>
    </source>
</evidence>
<gene>
    <name evidence="14" type="ORF">J3U76_08510</name>
</gene>
<dbReference type="EMBL" id="JAGDFX010000008">
    <property type="protein sequence ID" value="MBO1519667.1"/>
    <property type="molecule type" value="Genomic_DNA"/>
</dbReference>
<dbReference type="SUPFAM" id="SSF158472">
    <property type="entry name" value="HAMP domain-like"/>
    <property type="match status" value="1"/>
</dbReference>
<dbReference type="InterPro" id="IPR005467">
    <property type="entry name" value="His_kinase_dom"/>
</dbReference>
<keyword evidence="9" id="KW-0902">Two-component regulatory system</keyword>
<dbReference type="InterPro" id="IPR003594">
    <property type="entry name" value="HATPase_dom"/>
</dbReference>
<keyword evidence="6 11" id="KW-0812">Transmembrane</keyword>
<dbReference type="InterPro" id="IPR036890">
    <property type="entry name" value="HATPase_C_sf"/>
</dbReference>
<dbReference type="SMART" id="SM00304">
    <property type="entry name" value="HAMP"/>
    <property type="match status" value="1"/>
</dbReference>
<dbReference type="InterPro" id="IPR036097">
    <property type="entry name" value="HisK_dim/P_sf"/>
</dbReference>
<dbReference type="PANTHER" id="PTHR45436:SF5">
    <property type="entry name" value="SENSOR HISTIDINE KINASE TRCS"/>
    <property type="match status" value="1"/>
</dbReference>
<feature type="transmembrane region" description="Helical" evidence="11">
    <location>
        <begin position="214"/>
        <end position="236"/>
    </location>
</feature>
<dbReference type="PROSITE" id="PS50109">
    <property type="entry name" value="HIS_KIN"/>
    <property type="match status" value="1"/>
</dbReference>
<dbReference type="Gene3D" id="3.30.565.10">
    <property type="entry name" value="Histidine kinase-like ATPase, C-terminal domain"/>
    <property type="match status" value="1"/>
</dbReference>
<evidence type="ECO:0000256" key="11">
    <source>
        <dbReference type="SAM" id="Phobius"/>
    </source>
</evidence>
<feature type="transmembrane region" description="Helical" evidence="11">
    <location>
        <begin position="57"/>
        <end position="77"/>
    </location>
</feature>
<dbReference type="PANTHER" id="PTHR45436">
    <property type="entry name" value="SENSOR HISTIDINE KINASE YKOH"/>
    <property type="match status" value="1"/>
</dbReference>
<dbReference type="Gene3D" id="1.10.287.130">
    <property type="match status" value="1"/>
</dbReference>
<dbReference type="GO" id="GO:0016301">
    <property type="term" value="F:kinase activity"/>
    <property type="evidence" value="ECO:0007669"/>
    <property type="project" value="UniProtKB-KW"/>
</dbReference>
<evidence type="ECO:0000256" key="4">
    <source>
        <dbReference type="ARBA" id="ARBA00022553"/>
    </source>
</evidence>
<keyword evidence="10 11" id="KW-0472">Membrane</keyword>
<protein>
    <recommendedName>
        <fullName evidence="3">histidine kinase</fullName>
        <ecNumber evidence="3">2.7.13.3</ecNumber>
    </recommendedName>
</protein>
<keyword evidence="7 14" id="KW-0418">Kinase</keyword>
<comment type="catalytic activity">
    <reaction evidence="1">
        <text>ATP + protein L-histidine = ADP + protein N-phospho-L-histidine.</text>
        <dbReference type="EC" id="2.7.13.3"/>
    </reaction>
</comment>
<dbReference type="CDD" id="cd00082">
    <property type="entry name" value="HisKA"/>
    <property type="match status" value="1"/>
</dbReference>
<dbReference type="InterPro" id="IPR003661">
    <property type="entry name" value="HisK_dim/P_dom"/>
</dbReference>
<evidence type="ECO:0000256" key="10">
    <source>
        <dbReference type="ARBA" id="ARBA00023136"/>
    </source>
</evidence>
<dbReference type="InterPro" id="IPR003660">
    <property type="entry name" value="HAMP_dom"/>
</dbReference>
<dbReference type="SMART" id="SM00387">
    <property type="entry name" value="HATPase_c"/>
    <property type="match status" value="1"/>
</dbReference>
<evidence type="ECO:0000256" key="5">
    <source>
        <dbReference type="ARBA" id="ARBA00022679"/>
    </source>
</evidence>
<evidence type="ECO:0000313" key="15">
    <source>
        <dbReference type="Proteomes" id="UP000664882"/>
    </source>
</evidence>
<dbReference type="Pfam" id="PF02518">
    <property type="entry name" value="HATPase_c"/>
    <property type="match status" value="1"/>
</dbReference>
<dbReference type="InterPro" id="IPR004358">
    <property type="entry name" value="Sig_transdc_His_kin-like_C"/>
</dbReference>
<sequence>MLFLVTVWLSRVVFFIDYCVYKLHMRKKYPFKNNTPAIEPTPNTDRKWGVSGLQRTLLIFVVLPLVLLTALGIRFGLGQANQFQEQRLKNDLELVGRAISIPVGTALNKGDLDAVELALESVFVLGEIYGASVFDVDGNRVASAGVTETDLTRSIIPERIRTTGQGQEAFSRVKGRNVFSHFQPLFDTAGHIQGLVQITRRASDFGRALEQLTIIAWALWGVFSLVILASVLLGHYGGVGRYVDKLLAHMRRVADGDLSHRAALNGPKEVASLANGLNQMLDSIEQAHRELDAHRAAETQLVARLKDNEKMVAIGSMAQGIAHELGAPLSVIDGRARRLERVGTLNEQQQRNLGGIRSQVDRLTRTVRQLLDYCRPAATQPRKLTVNALIQDVLAAIAPEFEAKGCQLSTQLPERLPDVLADAGRLELALLNLLRNALQAAEGDIGVWVAANSQWLVIRIIDDGHGLPEDCAPAQLTEPFFTTKSPGEGTGLGLAIVQAVAEEQGGYFALSNHPDGGCEACLMLSLAPANKKEA</sequence>
<dbReference type="SUPFAM" id="SSF47384">
    <property type="entry name" value="Homodimeric domain of signal transducing histidine kinase"/>
    <property type="match status" value="1"/>
</dbReference>
<dbReference type="SMART" id="SM00388">
    <property type="entry name" value="HisKA"/>
    <property type="match status" value="1"/>
</dbReference>
<dbReference type="InterPro" id="IPR050428">
    <property type="entry name" value="TCS_sensor_his_kinase"/>
</dbReference>
<accession>A0ABS3NGH1</accession>
<evidence type="ECO:0000256" key="6">
    <source>
        <dbReference type="ARBA" id="ARBA00022692"/>
    </source>
</evidence>
<reference evidence="14 15" key="1">
    <citation type="submission" date="2021-03" db="EMBL/GenBank/DDBJ databases">
        <title>Oceanisphaera sp. nov., isolated from the intestine.</title>
        <authorList>
            <person name="Zhao L.-H."/>
            <person name="Shi L.-F."/>
        </authorList>
    </citation>
    <scope>NUCLEOTIDE SEQUENCE [LARGE SCALE GENOMIC DNA]</scope>
    <source>
        <strain evidence="14 15">DM8</strain>
    </source>
</reference>
<evidence type="ECO:0000259" key="12">
    <source>
        <dbReference type="PROSITE" id="PS50109"/>
    </source>
</evidence>
<proteinExistence type="predicted"/>
<evidence type="ECO:0000256" key="8">
    <source>
        <dbReference type="ARBA" id="ARBA00022989"/>
    </source>
</evidence>
<organism evidence="14 15">
    <name type="scientific">Oceanisphaera pacifica</name>
    <dbReference type="NCBI Taxonomy" id="2818389"/>
    <lineage>
        <taxon>Bacteria</taxon>
        <taxon>Pseudomonadati</taxon>
        <taxon>Pseudomonadota</taxon>
        <taxon>Gammaproteobacteria</taxon>
        <taxon>Aeromonadales</taxon>
        <taxon>Aeromonadaceae</taxon>
        <taxon>Oceanisphaera</taxon>
    </lineage>
</organism>
<evidence type="ECO:0000256" key="3">
    <source>
        <dbReference type="ARBA" id="ARBA00012438"/>
    </source>
</evidence>
<name>A0ABS3NGH1_9GAMM</name>
<evidence type="ECO:0000256" key="1">
    <source>
        <dbReference type="ARBA" id="ARBA00000085"/>
    </source>
</evidence>
<dbReference type="Pfam" id="PF00672">
    <property type="entry name" value="HAMP"/>
    <property type="match status" value="1"/>
</dbReference>
<keyword evidence="8 11" id="KW-1133">Transmembrane helix</keyword>
<keyword evidence="5" id="KW-0808">Transferase</keyword>
<comment type="caution">
    <text evidence="14">The sequence shown here is derived from an EMBL/GenBank/DDBJ whole genome shotgun (WGS) entry which is preliminary data.</text>
</comment>
<dbReference type="Pfam" id="PF00512">
    <property type="entry name" value="HisKA"/>
    <property type="match status" value="1"/>
</dbReference>
<dbReference type="EC" id="2.7.13.3" evidence="3"/>
<keyword evidence="4" id="KW-0597">Phosphoprotein</keyword>
<feature type="domain" description="HAMP" evidence="13">
    <location>
        <begin position="237"/>
        <end position="289"/>
    </location>
</feature>
<dbReference type="PROSITE" id="PS50885">
    <property type="entry name" value="HAMP"/>
    <property type="match status" value="1"/>
</dbReference>
<dbReference type="Gene3D" id="6.10.340.10">
    <property type="match status" value="1"/>
</dbReference>
<feature type="domain" description="Histidine kinase" evidence="12">
    <location>
        <begin position="320"/>
        <end position="528"/>
    </location>
</feature>
<evidence type="ECO:0000313" key="14">
    <source>
        <dbReference type="EMBL" id="MBO1519667.1"/>
    </source>
</evidence>
<evidence type="ECO:0000256" key="7">
    <source>
        <dbReference type="ARBA" id="ARBA00022777"/>
    </source>
</evidence>
<evidence type="ECO:0000256" key="2">
    <source>
        <dbReference type="ARBA" id="ARBA00004370"/>
    </source>
</evidence>
<dbReference type="SUPFAM" id="SSF55874">
    <property type="entry name" value="ATPase domain of HSP90 chaperone/DNA topoisomerase II/histidine kinase"/>
    <property type="match status" value="1"/>
</dbReference>
<dbReference type="PRINTS" id="PR00344">
    <property type="entry name" value="BCTRLSENSOR"/>
</dbReference>